<dbReference type="InterPro" id="IPR051918">
    <property type="entry name" value="STPP_CPPED1"/>
</dbReference>
<sequence length="809" mass="87748">MNSKRLHRTKSVHDQRVGEGSTMDGIDHPATAESQHKTAESQHTSREPYRLNRRTLLSMAAGSVGATALGSVGGSGVASAQPRPSGFALLGDTHVGVTVPQRAEWVSWVYEHIAARDAAAVCHVGDIMDYGSVEEYEAYLSTIPDDLFSRVRHVPGNHDWRWDATARERYRELLGDTRYAFDAAGIRFVTIDPSHLFQEGGGIGEHGMEWLIDQLDQAPDGTPVILMCHFPIGFDNYYLSDQERLLEILYDYNVRAWFAGHIHYEQLHRFNGITQLAVNGTLNAPLYYWLEHVTGTDGPALRVSEVRRADDGSSGATPRTRPRIPEHARDGAEEPDADRGANGTDASSDGETVTREVGTIPLGGPRIALHQRPLTVDLEPERETLRVSVRLRSRASGSPVHAQLYPQHTYAMKDPGDWTELRPDARRRRYSGAFDISDLPPGAHRMTVRVSGDGDVWCEETHGYTIPGAERVRWRVELGAPVQAGLAAHDGLLVATTTAGTVLAGNPTSSGLDERWSRDVGAVTGRPVFADDGATVYVPSVDHRLYALDADTGETRFAYDAGDPVTGSPLLTHVEGEPVIVVGAGETVHAVDAVTGAGLWSTGEQGMFVGRAAADGQRVYTGGGNAYAYAYDASTGEVVWSFRTNTRSESYRQLIYGPWYDNLEVLPGGQVLVSTVTDAFALDVETGVERWSISGSYIFAPKTLLDDTRLLVIDDWARTVSVIDPRTGASHWTTNIGVRALNTGAAVHEGVAWVHGTTGQLVAVDLDSGEVTERLQLTATANCYSTPVVTGDMLIVGDQDGVLHGLSLA</sequence>
<proteinExistence type="predicted"/>
<feature type="domain" description="Pyrrolo-quinoline quinone repeat" evidence="4">
    <location>
        <begin position="471"/>
        <end position="601"/>
    </location>
</feature>
<protein>
    <recommendedName>
        <fullName evidence="7">Calcineurin-like phosphoesterase domain-containing protein</fullName>
    </recommendedName>
</protein>
<dbReference type="PANTHER" id="PTHR43143">
    <property type="entry name" value="METALLOPHOSPHOESTERASE, CALCINEURIN SUPERFAMILY"/>
    <property type="match status" value="1"/>
</dbReference>
<dbReference type="InterPro" id="IPR011047">
    <property type="entry name" value="Quinoprotein_ADH-like_sf"/>
</dbReference>
<organism evidence="5 6">
    <name type="scientific">Phytoactinopolyspora halophila</name>
    <dbReference type="NCBI Taxonomy" id="1981511"/>
    <lineage>
        <taxon>Bacteria</taxon>
        <taxon>Bacillati</taxon>
        <taxon>Actinomycetota</taxon>
        <taxon>Actinomycetes</taxon>
        <taxon>Jiangellales</taxon>
        <taxon>Jiangellaceae</taxon>
        <taxon>Phytoactinopolyspora</taxon>
    </lineage>
</organism>
<gene>
    <name evidence="5" type="ORF">DPM12_05375</name>
</gene>
<dbReference type="PROSITE" id="PS51318">
    <property type="entry name" value="TAT"/>
    <property type="match status" value="1"/>
</dbReference>
<name>A0A329R3B9_9ACTN</name>
<feature type="compositionally biased region" description="Basic and acidic residues" evidence="1">
    <location>
        <begin position="323"/>
        <end position="332"/>
    </location>
</feature>
<evidence type="ECO:0000256" key="2">
    <source>
        <dbReference type="SAM" id="Phobius"/>
    </source>
</evidence>
<feature type="domain" description="Pyrrolo-quinoline quinone repeat" evidence="4">
    <location>
        <begin position="719"/>
        <end position="807"/>
    </location>
</feature>
<dbReference type="GO" id="GO:0016787">
    <property type="term" value="F:hydrolase activity"/>
    <property type="evidence" value="ECO:0007669"/>
    <property type="project" value="InterPro"/>
</dbReference>
<evidence type="ECO:0000259" key="4">
    <source>
        <dbReference type="Pfam" id="PF13360"/>
    </source>
</evidence>
<comment type="caution">
    <text evidence="5">The sequence shown here is derived from an EMBL/GenBank/DDBJ whole genome shotgun (WGS) entry which is preliminary data.</text>
</comment>
<feature type="region of interest" description="Disordered" evidence="1">
    <location>
        <begin position="306"/>
        <end position="366"/>
    </location>
</feature>
<keyword evidence="2" id="KW-0812">Transmembrane</keyword>
<dbReference type="AlphaFoldDB" id="A0A329R3B9"/>
<dbReference type="Pfam" id="PF13360">
    <property type="entry name" value="PQQ_2"/>
    <property type="match status" value="2"/>
</dbReference>
<evidence type="ECO:0000313" key="6">
    <source>
        <dbReference type="Proteomes" id="UP000250462"/>
    </source>
</evidence>
<dbReference type="PANTHER" id="PTHR43143:SF1">
    <property type="entry name" value="SERINE_THREONINE-PROTEIN PHOSPHATASE CPPED1"/>
    <property type="match status" value="1"/>
</dbReference>
<keyword evidence="2" id="KW-0472">Membrane</keyword>
<feature type="compositionally biased region" description="Basic and acidic residues" evidence="1">
    <location>
        <begin position="34"/>
        <end position="49"/>
    </location>
</feature>
<dbReference type="InterPro" id="IPR029052">
    <property type="entry name" value="Metallo-depent_PP-like"/>
</dbReference>
<dbReference type="InterPro" id="IPR015943">
    <property type="entry name" value="WD40/YVTN_repeat-like_dom_sf"/>
</dbReference>
<dbReference type="InterPro" id="IPR002372">
    <property type="entry name" value="PQQ_rpt_dom"/>
</dbReference>
<reference evidence="5 6" key="1">
    <citation type="submission" date="2018-06" db="EMBL/GenBank/DDBJ databases">
        <title>Phytoactinopolyspora halophila sp. nov., a novel halophilic actinomycete isolated from a saline soil in China.</title>
        <authorList>
            <person name="Tang S.-K."/>
        </authorList>
    </citation>
    <scope>NUCLEOTIDE SEQUENCE [LARGE SCALE GENOMIC DNA]</scope>
    <source>
        <strain evidence="5 6">YIM 96934</strain>
    </source>
</reference>
<dbReference type="Proteomes" id="UP000250462">
    <property type="component" value="Unassembled WGS sequence"/>
</dbReference>
<keyword evidence="2" id="KW-1133">Transmembrane helix</keyword>
<dbReference type="SUPFAM" id="SSF56300">
    <property type="entry name" value="Metallo-dependent phosphatases"/>
    <property type="match status" value="1"/>
</dbReference>
<evidence type="ECO:0000256" key="1">
    <source>
        <dbReference type="SAM" id="MobiDB-lite"/>
    </source>
</evidence>
<dbReference type="Gene3D" id="2.130.10.10">
    <property type="entry name" value="YVTN repeat-like/Quinoprotein amine dehydrogenase"/>
    <property type="match status" value="1"/>
</dbReference>
<dbReference type="SMART" id="SM00564">
    <property type="entry name" value="PQQ"/>
    <property type="match status" value="8"/>
</dbReference>
<dbReference type="InterPro" id="IPR018391">
    <property type="entry name" value="PQQ_b-propeller_rpt"/>
</dbReference>
<dbReference type="Gene3D" id="2.40.10.480">
    <property type="match status" value="1"/>
</dbReference>
<dbReference type="EMBL" id="QMIG01000003">
    <property type="protein sequence ID" value="RAW17448.1"/>
    <property type="molecule type" value="Genomic_DNA"/>
</dbReference>
<feature type="transmembrane region" description="Helical" evidence="2">
    <location>
        <begin position="56"/>
        <end position="78"/>
    </location>
</feature>
<dbReference type="Gene3D" id="2.40.128.630">
    <property type="match status" value="1"/>
</dbReference>
<dbReference type="SUPFAM" id="SSF50998">
    <property type="entry name" value="Quinoprotein alcohol dehydrogenase-like"/>
    <property type="match status" value="1"/>
</dbReference>
<evidence type="ECO:0000259" key="3">
    <source>
        <dbReference type="Pfam" id="PF00149"/>
    </source>
</evidence>
<feature type="domain" description="Calcineurin-like phosphoesterase" evidence="3">
    <location>
        <begin position="87"/>
        <end position="264"/>
    </location>
</feature>
<dbReference type="Gene3D" id="3.60.21.10">
    <property type="match status" value="1"/>
</dbReference>
<evidence type="ECO:0000313" key="5">
    <source>
        <dbReference type="EMBL" id="RAW17448.1"/>
    </source>
</evidence>
<dbReference type="InterPro" id="IPR006311">
    <property type="entry name" value="TAT_signal"/>
</dbReference>
<accession>A0A329R3B9</accession>
<keyword evidence="6" id="KW-1185">Reference proteome</keyword>
<feature type="region of interest" description="Disordered" evidence="1">
    <location>
        <begin position="1"/>
        <end position="49"/>
    </location>
</feature>
<dbReference type="Pfam" id="PF00149">
    <property type="entry name" value="Metallophos"/>
    <property type="match status" value="1"/>
</dbReference>
<feature type="compositionally biased region" description="Basic residues" evidence="1">
    <location>
        <begin position="1"/>
        <end position="10"/>
    </location>
</feature>
<evidence type="ECO:0008006" key="7">
    <source>
        <dbReference type="Google" id="ProtNLM"/>
    </source>
</evidence>
<dbReference type="InterPro" id="IPR004843">
    <property type="entry name" value="Calcineurin-like_PHP"/>
</dbReference>